<keyword evidence="2" id="KW-1003">Cell membrane</keyword>
<evidence type="ECO:0000259" key="9">
    <source>
        <dbReference type="PROSITE" id="PS51352"/>
    </source>
</evidence>
<feature type="transmembrane region" description="Helical" evidence="8">
    <location>
        <begin position="194"/>
        <end position="215"/>
    </location>
</feature>
<dbReference type="InterPro" id="IPR036929">
    <property type="entry name" value="DsbDN_sf"/>
</dbReference>
<dbReference type="Pfam" id="PF02683">
    <property type="entry name" value="DsbD_TM"/>
    <property type="match status" value="1"/>
</dbReference>
<dbReference type="eggNOG" id="COG4232">
    <property type="taxonomic scope" value="Bacteria"/>
</dbReference>
<feature type="region of interest" description="Disordered" evidence="7">
    <location>
        <begin position="152"/>
        <end position="183"/>
    </location>
</feature>
<keyword evidence="11" id="KW-1185">Reference proteome</keyword>
<evidence type="ECO:0000256" key="2">
    <source>
        <dbReference type="ARBA" id="ARBA00022475"/>
    </source>
</evidence>
<dbReference type="STRING" id="247490.KSU1_B0463"/>
<dbReference type="PROSITE" id="PS51352">
    <property type="entry name" value="THIOREDOXIN_2"/>
    <property type="match status" value="1"/>
</dbReference>
<dbReference type="SUPFAM" id="SSF74863">
    <property type="entry name" value="Thiol:disulfide interchange protein DsbD, N-terminal domain (DsbD-alpha)"/>
    <property type="match status" value="1"/>
</dbReference>
<protein>
    <submittedName>
        <fullName evidence="10">Thiol:disulfide interchange protein</fullName>
    </submittedName>
</protein>
<keyword evidence="4" id="KW-0201">Cytochrome c-type biogenesis</keyword>
<dbReference type="NCBIfam" id="NF001419">
    <property type="entry name" value="PRK00293.1"/>
    <property type="match status" value="1"/>
</dbReference>
<dbReference type="GO" id="GO:0005886">
    <property type="term" value="C:plasma membrane"/>
    <property type="evidence" value="ECO:0007669"/>
    <property type="project" value="UniProtKB-SubCell"/>
</dbReference>
<evidence type="ECO:0000313" key="11">
    <source>
        <dbReference type="Proteomes" id="UP000002985"/>
    </source>
</evidence>
<comment type="subcellular location">
    <subcellularLocation>
        <location evidence="1">Cell membrane</location>
        <topology evidence="1">Multi-pass membrane protein</topology>
    </subcellularLocation>
</comment>
<dbReference type="PANTHER" id="PTHR32234:SF0">
    <property type="entry name" value="THIOL:DISULFIDE INTERCHANGE PROTEIN DSBD"/>
    <property type="match status" value="1"/>
</dbReference>
<dbReference type="InterPro" id="IPR036249">
    <property type="entry name" value="Thioredoxin-like_sf"/>
</dbReference>
<dbReference type="GO" id="GO:0045454">
    <property type="term" value="P:cell redox homeostasis"/>
    <property type="evidence" value="ECO:0007669"/>
    <property type="project" value="TreeGrafter"/>
</dbReference>
<evidence type="ECO:0000256" key="6">
    <source>
        <dbReference type="ARBA" id="ARBA00023136"/>
    </source>
</evidence>
<feature type="transmembrane region" description="Helical" evidence="8">
    <location>
        <begin position="322"/>
        <end position="349"/>
    </location>
</feature>
<reference evidence="10 11" key="1">
    <citation type="journal article" date="2012" name="FEBS Lett.">
        <title>Anammox organism KSU-1 expresses a NirK-type copper-containing nitrite reductase instead of a NirS-type with cytochrome cd1.</title>
        <authorList>
            <person name="Hira D."/>
            <person name="Toh H."/>
            <person name="Migita C.T."/>
            <person name="Okubo H."/>
            <person name="Nishiyama T."/>
            <person name="Hattori M."/>
            <person name="Furukawa K."/>
            <person name="Fujii T."/>
        </authorList>
    </citation>
    <scope>NUCLEOTIDE SEQUENCE [LARGE SCALE GENOMIC DNA]</scope>
</reference>
<organism evidence="10 11">
    <name type="scientific">Candidatus Jettenia caeni</name>
    <dbReference type="NCBI Taxonomy" id="247490"/>
    <lineage>
        <taxon>Bacteria</taxon>
        <taxon>Pseudomonadati</taxon>
        <taxon>Planctomycetota</taxon>
        <taxon>Candidatus Brocadiia</taxon>
        <taxon>Candidatus Brocadiales</taxon>
        <taxon>Candidatus Brocadiaceae</taxon>
        <taxon>Candidatus Jettenia</taxon>
    </lineage>
</organism>
<dbReference type="SMR" id="I3IHX5"/>
<dbReference type="InterPro" id="IPR003834">
    <property type="entry name" value="Cyt_c_assmbl_TM_dom"/>
</dbReference>
<sequence length="610" mass="66690">MNTGFPIKRLFALIFISLLYPLVTFGETSPFKLQGDLLKDHISADSPIPVTITFTIAPNYYIYKDQIKVESGDPSQFTVTSATLPAGKVKYDQFLEKEVEIYEDQVKINSFLRFSKDTPPGPYHIKLKVHYQGCSDKMCFAPKIEELTMPAQVESPGSGTPVLSEGKKPALPASRPKEKAEPDGFQKTLESRGLFVSLILIFLAGIGLSFTPCVYPMIPITVAIIGGQAAADQASGRRPLKALLLSLIYVLGIAVVYASLGVAAASTGALFGTALQSPWIIGFVVAVFVALALSMFGLYTLRVPSFISDRLGTKTGKGFVGVFIMGLISGIVASPCIGPVLASLLVYIASTGNKFLGFWMLFIFAWGLGVPLIVLGTFSGAIKTLPKSGEWMVTVERIFGLLLLGVALYYARFIISENIFIIILGLFLIITSVFSGGFDRLTSKSTTSQRARRAFGLIAFIFGTYFLVGHLIIRGFILPPFSTSTPGQVETTKEKIDWIFDEEKGLQQAKASNKMAMIDFWASWCAACIELDKLTYTNPEVIRELKTLVNIKIDSTNTNDPRVKQLWNKYGIVGLPTVVFVNKDGTVLKDKTITGFVNAQEFLQILKGLK</sequence>
<feature type="transmembrane region" description="Helical" evidence="8">
    <location>
        <begin position="421"/>
        <end position="442"/>
    </location>
</feature>
<proteinExistence type="predicted"/>
<dbReference type="OrthoDB" id="9811036at2"/>
<keyword evidence="3 8" id="KW-0812">Transmembrane</keyword>
<accession>I3IHX5</accession>
<evidence type="ECO:0000256" key="1">
    <source>
        <dbReference type="ARBA" id="ARBA00004651"/>
    </source>
</evidence>
<feature type="transmembrane region" description="Helical" evidence="8">
    <location>
        <begin position="454"/>
        <end position="473"/>
    </location>
</feature>
<comment type="caution">
    <text evidence="10">The sequence shown here is derived from an EMBL/GenBank/DDBJ whole genome shotgun (WGS) entry which is preliminary data.</text>
</comment>
<dbReference type="Gene3D" id="2.60.40.1250">
    <property type="entry name" value="Thiol:disulfide interchange protein DsbD, N-terminal domain"/>
    <property type="match status" value="1"/>
</dbReference>
<dbReference type="PANTHER" id="PTHR32234">
    <property type="entry name" value="THIOL:DISULFIDE INTERCHANGE PROTEIN DSBD"/>
    <property type="match status" value="1"/>
</dbReference>
<gene>
    <name evidence="10" type="ORF">KSU1_B0463</name>
</gene>
<evidence type="ECO:0000256" key="8">
    <source>
        <dbReference type="SAM" id="Phobius"/>
    </source>
</evidence>
<dbReference type="InterPro" id="IPR028250">
    <property type="entry name" value="DsbDN"/>
</dbReference>
<dbReference type="EMBL" id="BAFH01000002">
    <property type="protein sequence ID" value="GAB61320.1"/>
    <property type="molecule type" value="Genomic_DNA"/>
</dbReference>
<dbReference type="GO" id="GO:0015035">
    <property type="term" value="F:protein-disulfide reductase activity"/>
    <property type="evidence" value="ECO:0007669"/>
    <property type="project" value="TreeGrafter"/>
</dbReference>
<evidence type="ECO:0000313" key="10">
    <source>
        <dbReference type="EMBL" id="GAB61320.1"/>
    </source>
</evidence>
<dbReference type="GO" id="GO:0017004">
    <property type="term" value="P:cytochrome complex assembly"/>
    <property type="evidence" value="ECO:0007669"/>
    <property type="project" value="UniProtKB-KW"/>
</dbReference>
<feature type="transmembrane region" description="Helical" evidence="8">
    <location>
        <begin position="398"/>
        <end position="415"/>
    </location>
</feature>
<dbReference type="InterPro" id="IPR012336">
    <property type="entry name" value="Thioredoxin-like_fold"/>
</dbReference>
<dbReference type="Gene3D" id="3.40.30.10">
    <property type="entry name" value="Glutaredoxin"/>
    <property type="match status" value="1"/>
</dbReference>
<dbReference type="Proteomes" id="UP000002985">
    <property type="component" value="Unassembled WGS sequence"/>
</dbReference>
<evidence type="ECO:0000256" key="5">
    <source>
        <dbReference type="ARBA" id="ARBA00022989"/>
    </source>
</evidence>
<feature type="transmembrane region" description="Helical" evidence="8">
    <location>
        <begin position="279"/>
        <end position="301"/>
    </location>
</feature>
<feature type="transmembrane region" description="Helical" evidence="8">
    <location>
        <begin position="355"/>
        <end position="378"/>
    </location>
</feature>
<feature type="domain" description="Thioredoxin" evidence="9">
    <location>
        <begin position="478"/>
        <end position="610"/>
    </location>
</feature>
<dbReference type="AlphaFoldDB" id="I3IHX5"/>
<feature type="transmembrane region" description="Helical" evidence="8">
    <location>
        <begin position="242"/>
        <end position="267"/>
    </location>
</feature>
<evidence type="ECO:0000256" key="3">
    <source>
        <dbReference type="ARBA" id="ARBA00022692"/>
    </source>
</evidence>
<dbReference type="SUPFAM" id="SSF52833">
    <property type="entry name" value="Thioredoxin-like"/>
    <property type="match status" value="1"/>
</dbReference>
<dbReference type="InterPro" id="IPR013766">
    <property type="entry name" value="Thioredoxin_domain"/>
</dbReference>
<evidence type="ECO:0000256" key="4">
    <source>
        <dbReference type="ARBA" id="ARBA00022748"/>
    </source>
</evidence>
<dbReference type="Pfam" id="PF11412">
    <property type="entry name" value="DsbD_N"/>
    <property type="match status" value="1"/>
</dbReference>
<keyword evidence="6 8" id="KW-0472">Membrane</keyword>
<evidence type="ECO:0000256" key="7">
    <source>
        <dbReference type="SAM" id="MobiDB-lite"/>
    </source>
</evidence>
<name>I3IHX5_9BACT</name>
<dbReference type="Pfam" id="PF13098">
    <property type="entry name" value="Thioredoxin_2"/>
    <property type="match status" value="1"/>
</dbReference>
<keyword evidence="5 8" id="KW-1133">Transmembrane helix</keyword>